<proteinExistence type="predicted"/>
<feature type="non-terminal residue" evidence="6">
    <location>
        <position position="621"/>
    </location>
</feature>
<dbReference type="InterPro" id="IPR013103">
    <property type="entry name" value="RVT_2"/>
</dbReference>
<sequence>MPPTPDLSFTGLDEFVNKPVVENKKSDEVMSKPKAVVNVVQGNNVNAVKASACWVWKPETKVLDYVSKHNSASTILKRFDYIDAQGRSKSDKGVIDSGCSRHMAGNMSYLTDYEEIDGGYVLKDETSGIFKSFITGIENLVDHKVKVIRSRTPQQNGVAERRNMTIIEVARTMLADSKLPTTFWAEAVNTACYVQIGCKFDGKADEGFFVGYSLNSNAFRVFNSRARIVEENLHIRFSTQSNGFAGTKASDNAGQAKKETKPVKNYILLPLWTADPPYSQDPKSSHDDGSKPSSDDGKKVDENPRKDSECKDQEKEDNVNSTNAVNVTGTNEVNVVGGKTSIELLFDPNMPALEDYNIFDFLRDDEDDGSVVDINNLDTIIQVSPNPSTRIHKDHPLDQEEPKKTLVDLPNGKRSIGTKWVFRNKKDKMGIMIRNKARLVAQWYTQKEGIDYDEVFAPVARNEAIRLFLAYASFKDLYQMDVKSAFFYGKIEEEMYVCQPLKIQTFLIENTKFKKHCIDYIKLLELGMKPCQHICWTIGFKEGKLTRPYSSKGTKMSSMGELTFFLGLQVMQKKDGIFISQDKYVGEILKKFGFTKVKTTSTPMETQKPLLKDEDGEEVDV</sequence>
<dbReference type="InterPro" id="IPR036397">
    <property type="entry name" value="RNaseH_sf"/>
</dbReference>
<dbReference type="PANTHER" id="PTHR42648">
    <property type="entry name" value="TRANSPOSASE, PUTATIVE-RELATED"/>
    <property type="match status" value="1"/>
</dbReference>
<evidence type="ECO:0000256" key="3">
    <source>
        <dbReference type="SAM" id="MobiDB-lite"/>
    </source>
</evidence>
<dbReference type="InterPro" id="IPR012337">
    <property type="entry name" value="RNaseH-like_sf"/>
</dbReference>
<dbReference type="PANTHER" id="PTHR42648:SF32">
    <property type="entry name" value="RIBONUCLEASE H-LIKE DOMAIN, GAG-PRE-INTEGRASE DOMAIN PROTEIN-RELATED"/>
    <property type="match status" value="1"/>
</dbReference>
<accession>A0ABQ4XG40</accession>
<keyword evidence="7" id="KW-1185">Reference proteome</keyword>
<reference evidence="6" key="2">
    <citation type="submission" date="2022-01" db="EMBL/GenBank/DDBJ databases">
        <authorList>
            <person name="Yamashiro T."/>
            <person name="Shiraishi A."/>
            <person name="Satake H."/>
            <person name="Nakayama K."/>
        </authorList>
    </citation>
    <scope>NUCLEOTIDE SEQUENCE</scope>
</reference>
<dbReference type="InterPro" id="IPR057670">
    <property type="entry name" value="SH3_retrovirus"/>
</dbReference>
<dbReference type="EMBL" id="BQNB010009490">
    <property type="protein sequence ID" value="GJS64245.1"/>
    <property type="molecule type" value="Genomic_DNA"/>
</dbReference>
<evidence type="ECO:0000313" key="6">
    <source>
        <dbReference type="EMBL" id="GJS64245.1"/>
    </source>
</evidence>
<dbReference type="Gene3D" id="3.30.420.10">
    <property type="entry name" value="Ribonuclease H-like superfamily/Ribonuclease H"/>
    <property type="match status" value="1"/>
</dbReference>
<feature type="region of interest" description="Disordered" evidence="3">
    <location>
        <begin position="277"/>
        <end position="326"/>
    </location>
</feature>
<gene>
    <name evidence="6" type="ORF">Tco_0678809</name>
</gene>
<feature type="domain" description="Reverse transcriptase Ty1/copia-type" evidence="4">
    <location>
        <begin position="554"/>
        <end position="605"/>
    </location>
</feature>
<comment type="caution">
    <text evidence="6">The sequence shown here is derived from an EMBL/GenBank/DDBJ whole genome shotgun (WGS) entry which is preliminary data.</text>
</comment>
<evidence type="ECO:0000313" key="7">
    <source>
        <dbReference type="Proteomes" id="UP001151760"/>
    </source>
</evidence>
<keyword evidence="2" id="KW-0378">Hydrolase</keyword>
<feature type="compositionally biased region" description="Basic and acidic residues" evidence="3">
    <location>
        <begin position="283"/>
        <end position="318"/>
    </location>
</feature>
<feature type="domain" description="Retroviral polymerase SH3-like" evidence="5">
    <location>
        <begin position="192"/>
        <end position="240"/>
    </location>
</feature>
<dbReference type="Proteomes" id="UP001151760">
    <property type="component" value="Unassembled WGS sequence"/>
</dbReference>
<keyword evidence="1" id="KW-0479">Metal-binding</keyword>
<evidence type="ECO:0000259" key="4">
    <source>
        <dbReference type="Pfam" id="PF07727"/>
    </source>
</evidence>
<dbReference type="Pfam" id="PF07727">
    <property type="entry name" value="RVT_2"/>
    <property type="match status" value="2"/>
</dbReference>
<protein>
    <submittedName>
        <fullName evidence="6">Retrovirus-related pol polyprotein from transposon TNT 1-94</fullName>
    </submittedName>
</protein>
<dbReference type="InterPro" id="IPR039537">
    <property type="entry name" value="Retrotran_Ty1/copia-like"/>
</dbReference>
<evidence type="ECO:0000259" key="5">
    <source>
        <dbReference type="Pfam" id="PF25597"/>
    </source>
</evidence>
<name>A0ABQ4XG40_9ASTR</name>
<feature type="domain" description="Reverse transcriptase Ty1/copia-type" evidence="4">
    <location>
        <begin position="405"/>
        <end position="512"/>
    </location>
</feature>
<evidence type="ECO:0000256" key="1">
    <source>
        <dbReference type="ARBA" id="ARBA00022723"/>
    </source>
</evidence>
<dbReference type="Pfam" id="PF25597">
    <property type="entry name" value="SH3_retrovirus"/>
    <property type="match status" value="1"/>
</dbReference>
<evidence type="ECO:0000256" key="2">
    <source>
        <dbReference type="ARBA" id="ARBA00022801"/>
    </source>
</evidence>
<dbReference type="SUPFAM" id="SSF53098">
    <property type="entry name" value="Ribonuclease H-like"/>
    <property type="match status" value="1"/>
</dbReference>
<reference evidence="6" key="1">
    <citation type="journal article" date="2022" name="Int. J. Mol. Sci.">
        <title>Draft Genome of Tanacetum Coccineum: Genomic Comparison of Closely Related Tanacetum-Family Plants.</title>
        <authorList>
            <person name="Yamashiro T."/>
            <person name="Shiraishi A."/>
            <person name="Nakayama K."/>
            <person name="Satake H."/>
        </authorList>
    </citation>
    <scope>NUCLEOTIDE SEQUENCE</scope>
</reference>
<organism evidence="6 7">
    <name type="scientific">Tanacetum coccineum</name>
    <dbReference type="NCBI Taxonomy" id="301880"/>
    <lineage>
        <taxon>Eukaryota</taxon>
        <taxon>Viridiplantae</taxon>
        <taxon>Streptophyta</taxon>
        <taxon>Embryophyta</taxon>
        <taxon>Tracheophyta</taxon>
        <taxon>Spermatophyta</taxon>
        <taxon>Magnoliopsida</taxon>
        <taxon>eudicotyledons</taxon>
        <taxon>Gunneridae</taxon>
        <taxon>Pentapetalae</taxon>
        <taxon>asterids</taxon>
        <taxon>campanulids</taxon>
        <taxon>Asterales</taxon>
        <taxon>Asteraceae</taxon>
        <taxon>Asteroideae</taxon>
        <taxon>Anthemideae</taxon>
        <taxon>Anthemidinae</taxon>
        <taxon>Tanacetum</taxon>
    </lineage>
</organism>